<accession>V4H6Z3</accession>
<evidence type="ECO:0000313" key="2">
    <source>
        <dbReference type="EMBL" id="ESP93261.1"/>
    </source>
</evidence>
<keyword evidence="1" id="KW-0472">Membrane</keyword>
<comment type="caution">
    <text evidence="2">The sequence shown here is derived from an EMBL/GenBank/DDBJ whole genome shotgun (WGS) entry which is preliminary data.</text>
</comment>
<name>V4H6Z3_PSEL2</name>
<keyword evidence="1" id="KW-0812">Transmembrane</keyword>
<evidence type="ECO:0000313" key="3">
    <source>
        <dbReference type="Proteomes" id="UP000017820"/>
    </source>
</evidence>
<dbReference type="Proteomes" id="UP000017820">
    <property type="component" value="Unassembled WGS sequence"/>
</dbReference>
<dbReference type="GeneID" id="29922647"/>
<dbReference type="AlphaFoldDB" id="V4H6Z3"/>
<feature type="transmembrane region" description="Helical" evidence="1">
    <location>
        <begin position="63"/>
        <end position="80"/>
    </location>
</feature>
<feature type="transmembrane region" description="Helical" evidence="1">
    <location>
        <begin position="33"/>
        <end position="51"/>
    </location>
</feature>
<sequence length="279" mass="30443">MENQVNLKVAVFGGAGIGLLFGVVMGTSVTPTVTILLGALTTILAAILGLNDRHFNDAKAARIGAFGIACVIGAYLGIYVRSHNLLAPSLVELKAQYVAAGYTEQQALQLLTLKEFGMQLDNAYVDDEMPIKSEFRFSDQAVNISNQHSSLLFSSSIVVNGCDELSYTDGSLELDEIVNNFELTGGVWATLSEAIVSEFEGSEQKKMLLVIRDSVCAHQQEKMPCIGKSQLTDLQNFTQVKSVFGAPWTHIYKRFEEQTLTENSKLRGVSLVHEMLCPV</sequence>
<organism evidence="2 3">
    <name type="scientific">Pseudoalteromonas luteoviolacea (strain 2ta16)</name>
    <dbReference type="NCBI Taxonomy" id="1353533"/>
    <lineage>
        <taxon>Bacteria</taxon>
        <taxon>Pseudomonadati</taxon>
        <taxon>Pseudomonadota</taxon>
        <taxon>Gammaproteobacteria</taxon>
        <taxon>Alteromonadales</taxon>
        <taxon>Pseudoalteromonadaceae</taxon>
        <taxon>Pseudoalteromonas</taxon>
    </lineage>
</organism>
<gene>
    <name evidence="2" type="ORF">PL2TA16_03482</name>
</gene>
<dbReference type="PATRIC" id="fig|1353533.3.peg.2455"/>
<evidence type="ECO:0000256" key="1">
    <source>
        <dbReference type="SAM" id="Phobius"/>
    </source>
</evidence>
<keyword evidence="1" id="KW-1133">Transmembrane helix</keyword>
<dbReference type="EMBL" id="AUSV01000037">
    <property type="protein sequence ID" value="ESP93261.1"/>
    <property type="molecule type" value="Genomic_DNA"/>
</dbReference>
<proteinExistence type="predicted"/>
<feature type="transmembrane region" description="Helical" evidence="1">
    <location>
        <begin position="7"/>
        <end position="27"/>
    </location>
</feature>
<protein>
    <submittedName>
        <fullName evidence="2">Uncharacterized protein</fullName>
    </submittedName>
</protein>
<reference evidence="2 3" key="1">
    <citation type="submission" date="2013-07" db="EMBL/GenBank/DDBJ databases">
        <title>Draft genome sequence of Pseudoalteromonas luteoviolacea 2ta16.</title>
        <authorList>
            <person name="Allen E.E."/>
            <person name="Azam F."/>
            <person name="Podell S."/>
        </authorList>
    </citation>
    <scope>NUCLEOTIDE SEQUENCE [LARGE SCALE GENOMIC DNA]</scope>
    <source>
        <strain evidence="2 3">2ta16</strain>
    </source>
</reference>
<dbReference type="RefSeq" id="WP_023399360.1">
    <property type="nucleotide sequence ID" value="NZ_AUSV01000037.1"/>
</dbReference>